<keyword evidence="3" id="KW-0132">Cell division</keyword>
<feature type="transmembrane region" description="Helical" evidence="2">
    <location>
        <begin position="49"/>
        <end position="69"/>
    </location>
</feature>
<evidence type="ECO:0000256" key="1">
    <source>
        <dbReference type="SAM" id="Coils"/>
    </source>
</evidence>
<feature type="coiled-coil region" evidence="1">
    <location>
        <begin position="190"/>
        <end position="217"/>
    </location>
</feature>
<proteinExistence type="predicted"/>
<keyword evidence="1" id="KW-0175">Coiled coil</keyword>
<feature type="non-terminal residue" evidence="3">
    <location>
        <position position="261"/>
    </location>
</feature>
<keyword evidence="2" id="KW-1133">Transmembrane helix</keyword>
<accession>A0A5T1T867</accession>
<comment type="caution">
    <text evidence="3">The sequence shown here is derived from an EMBL/GenBank/DDBJ whole genome shotgun (WGS) entry which is preliminary data.</text>
</comment>
<reference evidence="3" key="1">
    <citation type="submission" date="2018-07" db="EMBL/GenBank/DDBJ databases">
        <authorList>
            <consortium name="NARMS: The National Antimicrobial Resistance Monitoring System"/>
        </authorList>
    </citation>
    <scope>NUCLEOTIDE SEQUENCE</scope>
    <source>
        <strain evidence="3">FSIS11810996</strain>
    </source>
</reference>
<feature type="transmembrane region" description="Helical" evidence="2">
    <location>
        <begin position="15"/>
        <end position="37"/>
    </location>
</feature>
<name>A0A5T1T867_CAMJU</name>
<dbReference type="GO" id="GO:0051301">
    <property type="term" value="P:cell division"/>
    <property type="evidence" value="ECO:0007669"/>
    <property type="project" value="UniProtKB-KW"/>
</dbReference>
<evidence type="ECO:0000256" key="2">
    <source>
        <dbReference type="SAM" id="Phobius"/>
    </source>
</evidence>
<gene>
    <name evidence="3" type="ORF">DR878_07250</name>
</gene>
<keyword evidence="3" id="KW-0131">Cell cycle</keyword>
<evidence type="ECO:0000313" key="3">
    <source>
        <dbReference type="EMBL" id="EAL5797978.1"/>
    </source>
</evidence>
<keyword evidence="2" id="KW-0812">Transmembrane</keyword>
<organism evidence="3">
    <name type="scientific">Campylobacter jejuni</name>
    <dbReference type="NCBI Taxonomy" id="197"/>
    <lineage>
        <taxon>Bacteria</taxon>
        <taxon>Pseudomonadati</taxon>
        <taxon>Campylobacterota</taxon>
        <taxon>Epsilonproteobacteria</taxon>
        <taxon>Campylobacterales</taxon>
        <taxon>Campylobacteraceae</taxon>
        <taxon>Campylobacter</taxon>
    </lineage>
</organism>
<dbReference type="EMBL" id="AACPLJ010000087">
    <property type="protein sequence ID" value="EAL5797978.1"/>
    <property type="molecule type" value="Genomic_DNA"/>
</dbReference>
<feature type="transmembrane region" description="Helical" evidence="2">
    <location>
        <begin position="81"/>
        <end position="108"/>
    </location>
</feature>
<dbReference type="AlphaFoldDB" id="A0A5T1T867"/>
<keyword evidence="2" id="KW-0472">Membrane</keyword>
<sequence>MLAPGMGEWVYKANLFLFGEFGYYYPFSLLILNYLYYKKKYKIENFKRRELFGFSLAFFSTLLLFSVFYREFGYILEIVYGFFSIILGRTGSGIFALLLLLFSLVLLFPKFAKEILKIELDFTYLLKVEQAFKSLLMRVFGGENEKEDVGKSEPIAPKLNILQDSIYGNLQINKKGETNNLGQIIKDSNINASKNSITTAKENFEKLKNQILDETIEIDKQSLKESRSFVHEHSQQVRNFAQKASKMSISLDEDFNFISEE</sequence>
<protein>
    <submittedName>
        <fullName evidence="3">Cell division protein FtsK</fullName>
    </submittedName>
</protein>